<comment type="catalytic activity">
    <reaction evidence="7">
        <text>alpha-D-glucose 6-phosphate = beta-D-fructose 6-phosphate</text>
        <dbReference type="Rhea" id="RHEA:11816"/>
        <dbReference type="ChEBI" id="CHEBI:57634"/>
        <dbReference type="ChEBI" id="CHEBI:58225"/>
        <dbReference type="EC" id="5.3.1.9"/>
    </reaction>
</comment>
<dbReference type="PANTHER" id="PTHR35848:SF6">
    <property type="entry name" value="CUPIN TYPE-2 DOMAIN-CONTAINING PROTEIN"/>
    <property type="match status" value="1"/>
</dbReference>
<accession>A0A419EPS6</accession>
<name>A0A419EPS6_9BACT</name>
<dbReference type="GO" id="GO:0046872">
    <property type="term" value="F:metal ion binding"/>
    <property type="evidence" value="ECO:0007669"/>
    <property type="project" value="UniProtKB-KW"/>
</dbReference>
<dbReference type="EMBL" id="QZKI01000131">
    <property type="protein sequence ID" value="RJP65023.1"/>
    <property type="molecule type" value="Genomic_DNA"/>
</dbReference>
<evidence type="ECO:0000256" key="3">
    <source>
        <dbReference type="ARBA" id="ARBA00011952"/>
    </source>
</evidence>
<sequence length="188" mass="20919">MDALNYPLSSYYDFQTGQIVPRDSYRQIHLSDMRGYYLADRETLHEPLKEDPLLYEVYECQVPAKPGEMVPCSTIIHPGSVGGEFYMTKGHYHSDTNAAEIYCCLRGHGLLLMQHGGQCLVETMKPGALVYVPAGWAHRSVNVGSEDLIIFAIYPADAGHDYGAIREKGFLKRVLRGPDGSPVVHEAS</sequence>
<evidence type="ECO:0000259" key="8">
    <source>
        <dbReference type="Pfam" id="PF06560"/>
    </source>
</evidence>
<evidence type="ECO:0000256" key="1">
    <source>
        <dbReference type="ARBA" id="ARBA00004926"/>
    </source>
</evidence>
<organism evidence="9 10">
    <name type="scientific">Candidatus Abyssobacteria bacterium SURF_17</name>
    <dbReference type="NCBI Taxonomy" id="2093361"/>
    <lineage>
        <taxon>Bacteria</taxon>
        <taxon>Pseudomonadati</taxon>
        <taxon>Candidatus Hydrogenedentota</taxon>
        <taxon>Candidatus Abyssobacteria</taxon>
    </lineage>
</organism>
<dbReference type="Pfam" id="PF06560">
    <property type="entry name" value="GPI"/>
    <property type="match status" value="1"/>
</dbReference>
<evidence type="ECO:0000256" key="4">
    <source>
        <dbReference type="ARBA" id="ARBA00022432"/>
    </source>
</evidence>
<evidence type="ECO:0000256" key="6">
    <source>
        <dbReference type="ARBA" id="ARBA00023152"/>
    </source>
</evidence>
<keyword evidence="4" id="KW-0312">Gluconeogenesis</keyword>
<dbReference type="UniPathway" id="UPA00109">
    <property type="reaction ID" value="UER00181"/>
</dbReference>
<evidence type="ECO:0000256" key="2">
    <source>
        <dbReference type="ARBA" id="ARBA00006542"/>
    </source>
</evidence>
<dbReference type="AlphaFoldDB" id="A0A419EPS6"/>
<dbReference type="EC" id="5.3.1.9" evidence="3"/>
<reference evidence="9 10" key="1">
    <citation type="journal article" date="2017" name="ISME J.">
        <title>Energy and carbon metabolisms in a deep terrestrial subsurface fluid microbial community.</title>
        <authorList>
            <person name="Momper L."/>
            <person name="Jungbluth S.P."/>
            <person name="Lee M.D."/>
            <person name="Amend J.P."/>
        </authorList>
    </citation>
    <scope>NUCLEOTIDE SEQUENCE [LARGE SCALE GENOMIC DNA]</scope>
    <source>
        <strain evidence="9">SURF_17</strain>
    </source>
</reference>
<dbReference type="SUPFAM" id="SSF51182">
    <property type="entry name" value="RmlC-like cupins"/>
    <property type="match status" value="1"/>
</dbReference>
<comment type="caution">
    <text evidence="9">The sequence shown here is derived from an EMBL/GenBank/DDBJ whole genome shotgun (WGS) entry which is preliminary data.</text>
</comment>
<dbReference type="InterPro" id="IPR014710">
    <property type="entry name" value="RmlC-like_jellyroll"/>
</dbReference>
<dbReference type="CDD" id="cd02218">
    <property type="entry name" value="cupin_PGI"/>
    <property type="match status" value="1"/>
</dbReference>
<dbReference type="InterPro" id="IPR051610">
    <property type="entry name" value="GPI/OXD"/>
</dbReference>
<dbReference type="GO" id="GO:0004347">
    <property type="term" value="F:glucose-6-phosphate isomerase activity"/>
    <property type="evidence" value="ECO:0007669"/>
    <property type="project" value="UniProtKB-EC"/>
</dbReference>
<keyword evidence="6" id="KW-0324">Glycolysis</keyword>
<dbReference type="GO" id="GO:0006094">
    <property type="term" value="P:gluconeogenesis"/>
    <property type="evidence" value="ECO:0007669"/>
    <property type="project" value="UniProtKB-KW"/>
</dbReference>
<dbReference type="Gene3D" id="2.60.120.10">
    <property type="entry name" value="Jelly Rolls"/>
    <property type="match status" value="1"/>
</dbReference>
<evidence type="ECO:0000256" key="7">
    <source>
        <dbReference type="ARBA" id="ARBA00029321"/>
    </source>
</evidence>
<comment type="pathway">
    <text evidence="1">Carbohydrate degradation; glycolysis; D-glyceraldehyde 3-phosphate and glycerone phosphate from D-glucose: step 2/4.</text>
</comment>
<comment type="similarity">
    <text evidence="2">Belongs to the archaeal-type GPI family.</text>
</comment>
<evidence type="ECO:0000256" key="5">
    <source>
        <dbReference type="ARBA" id="ARBA00022723"/>
    </source>
</evidence>
<keyword evidence="5" id="KW-0479">Metal-binding</keyword>
<proteinExistence type="inferred from homology"/>
<dbReference type="GO" id="GO:0006096">
    <property type="term" value="P:glycolytic process"/>
    <property type="evidence" value="ECO:0007669"/>
    <property type="project" value="UniProtKB-UniPathway"/>
</dbReference>
<evidence type="ECO:0000313" key="9">
    <source>
        <dbReference type="EMBL" id="RJP65023.1"/>
    </source>
</evidence>
<dbReference type="PANTHER" id="PTHR35848">
    <property type="entry name" value="OXALATE-BINDING PROTEIN"/>
    <property type="match status" value="1"/>
</dbReference>
<protein>
    <recommendedName>
        <fullName evidence="3">glucose-6-phosphate isomerase</fullName>
        <ecNumber evidence="3">5.3.1.9</ecNumber>
    </recommendedName>
</protein>
<dbReference type="InterPro" id="IPR011051">
    <property type="entry name" value="RmlC_Cupin_sf"/>
</dbReference>
<evidence type="ECO:0000313" key="10">
    <source>
        <dbReference type="Proteomes" id="UP000285961"/>
    </source>
</evidence>
<dbReference type="InterPro" id="IPR010551">
    <property type="entry name" value="G6P_isomerase_prok"/>
</dbReference>
<feature type="domain" description="Glucose-6-phosphate isomerase prokaryote" evidence="8">
    <location>
        <begin position="32"/>
        <end position="168"/>
    </location>
</feature>
<dbReference type="Proteomes" id="UP000285961">
    <property type="component" value="Unassembled WGS sequence"/>
</dbReference>
<gene>
    <name evidence="9" type="ORF">C4532_18370</name>
</gene>
<dbReference type="GO" id="GO:0005737">
    <property type="term" value="C:cytoplasm"/>
    <property type="evidence" value="ECO:0007669"/>
    <property type="project" value="InterPro"/>
</dbReference>